<dbReference type="InterPro" id="IPR000253">
    <property type="entry name" value="FHA_dom"/>
</dbReference>
<evidence type="ECO:0000259" key="2">
    <source>
        <dbReference type="PROSITE" id="PS50006"/>
    </source>
</evidence>
<name>T0JXA4_COLGC</name>
<dbReference type="Pfam" id="PF00498">
    <property type="entry name" value="FHA"/>
    <property type="match status" value="1"/>
</dbReference>
<dbReference type="Proteomes" id="UP000015530">
    <property type="component" value="Unassembled WGS sequence"/>
</dbReference>
<feature type="compositionally biased region" description="Basic and acidic residues" evidence="1">
    <location>
        <begin position="21"/>
        <end position="32"/>
    </location>
</feature>
<dbReference type="OrthoDB" id="444265at2759"/>
<sequence length="389" mass="45435">MGLDDDHRSHKSRPTREDEEERPRRDTKDRDGHRRRRSREREGDRNSDRHRERRRSRSRDKRERRRSRTPDPSARKRSRSRDRDRDRERRRQRSPRDNDRRSSGKEPKRRRRDDESEADDSTRTRASPLRRAGPLPSQDDSFAVSKGEEPEKPKEKPNLRKTGVLAAASNSVQQADGTSIVLKYHEPAEARKSPAKDQWKLFVFKGNDIVDTIDLNLRSCWLIGREAAVVDMMAEHPSISKQHAVIQFRHVEKRNEFGDRIGKVKPYLIDLESANGTILNGDKVADSRYYELRDKDMIKLGHTNMYRDQLFQHRYGAPSKNTQSHRRRFRTFTVMAGSYGARIVYRLYSGSIHSIQSISSLPRSAAGCFEIDWYFTEGNDPTIANPNTT</sequence>
<accession>T0JXA4</accession>
<evidence type="ECO:0000256" key="1">
    <source>
        <dbReference type="SAM" id="MobiDB-lite"/>
    </source>
</evidence>
<dbReference type="AlphaFoldDB" id="T0JXA4"/>
<feature type="domain" description="FHA" evidence="2">
    <location>
        <begin position="221"/>
        <end position="284"/>
    </location>
</feature>
<protein>
    <recommendedName>
        <fullName evidence="2">FHA domain-containing protein</fullName>
    </recommendedName>
</protein>
<organism evidence="3 4">
    <name type="scientific">Colletotrichum gloeosporioides (strain Cg-14)</name>
    <name type="common">Anthracnose fungus</name>
    <name type="synonym">Glomerella cingulata</name>
    <dbReference type="NCBI Taxonomy" id="1237896"/>
    <lineage>
        <taxon>Eukaryota</taxon>
        <taxon>Fungi</taxon>
        <taxon>Dikarya</taxon>
        <taxon>Ascomycota</taxon>
        <taxon>Pezizomycotina</taxon>
        <taxon>Sordariomycetes</taxon>
        <taxon>Hypocreomycetidae</taxon>
        <taxon>Glomerellales</taxon>
        <taxon>Glomerellaceae</taxon>
        <taxon>Colletotrichum</taxon>
        <taxon>Colletotrichum gloeosporioides species complex</taxon>
    </lineage>
</organism>
<feature type="compositionally biased region" description="Basic and acidic residues" evidence="1">
    <location>
        <begin position="81"/>
        <end position="106"/>
    </location>
</feature>
<reference evidence="4" key="1">
    <citation type="journal article" date="2013" name="Mol. Plant Microbe Interact.">
        <title>Global aspects of pacC regulation of pathogenicity genes in Colletotrichum gloeosporioides as revealed by transcriptome analysis.</title>
        <authorList>
            <person name="Alkan N."/>
            <person name="Meng X."/>
            <person name="Friedlander G."/>
            <person name="Reuveni E."/>
            <person name="Sukno S."/>
            <person name="Sherman A."/>
            <person name="Thon M."/>
            <person name="Fluhr R."/>
            <person name="Prusky D."/>
        </authorList>
    </citation>
    <scope>NUCLEOTIDE SEQUENCE [LARGE SCALE GENOMIC DNA]</scope>
    <source>
        <strain evidence="4">Cg-14</strain>
    </source>
</reference>
<gene>
    <name evidence="3" type="ORF">CGLO_13046</name>
</gene>
<feature type="compositionally biased region" description="Basic residues" evidence="1">
    <location>
        <begin position="51"/>
        <end position="67"/>
    </location>
</feature>
<comment type="caution">
    <text evidence="3">The sequence shown here is derived from an EMBL/GenBank/DDBJ whole genome shotgun (WGS) entry which is preliminary data.</text>
</comment>
<feature type="region of interest" description="Disordered" evidence="1">
    <location>
        <begin position="1"/>
        <end position="160"/>
    </location>
</feature>
<feature type="compositionally biased region" description="Basic and acidic residues" evidence="1">
    <location>
        <begin position="39"/>
        <end position="50"/>
    </location>
</feature>
<dbReference type="OMA" id="WQKSCWL"/>
<evidence type="ECO:0000313" key="3">
    <source>
        <dbReference type="EMBL" id="EQB47792.1"/>
    </source>
</evidence>
<dbReference type="SMART" id="SM00240">
    <property type="entry name" value="FHA"/>
    <property type="match status" value="1"/>
</dbReference>
<dbReference type="STRING" id="1237896.T0JXA4"/>
<dbReference type="Gene3D" id="2.60.200.20">
    <property type="match status" value="1"/>
</dbReference>
<dbReference type="CDD" id="cd22676">
    <property type="entry name" value="FHA_SNIP1_DDL-like"/>
    <property type="match status" value="1"/>
</dbReference>
<dbReference type="EMBL" id="AMYD01002826">
    <property type="protein sequence ID" value="EQB47792.1"/>
    <property type="molecule type" value="Genomic_DNA"/>
</dbReference>
<dbReference type="HOGENOM" id="CLU_022457_0_1_1"/>
<evidence type="ECO:0000313" key="4">
    <source>
        <dbReference type="Proteomes" id="UP000015530"/>
    </source>
</evidence>
<feature type="compositionally biased region" description="Basic and acidic residues" evidence="1">
    <location>
        <begin position="146"/>
        <end position="158"/>
    </location>
</feature>
<dbReference type="PANTHER" id="PTHR23308">
    <property type="entry name" value="NUCLEAR INHIBITOR OF PROTEIN PHOSPHATASE-1"/>
    <property type="match status" value="1"/>
</dbReference>
<dbReference type="InterPro" id="IPR008984">
    <property type="entry name" value="SMAD_FHA_dom_sf"/>
</dbReference>
<dbReference type="SUPFAM" id="SSF49879">
    <property type="entry name" value="SMAD/FHA domain"/>
    <property type="match status" value="1"/>
</dbReference>
<dbReference type="InterPro" id="IPR050923">
    <property type="entry name" value="Cell_Proc_Reg/RNA_Proc"/>
</dbReference>
<proteinExistence type="predicted"/>
<dbReference type="PROSITE" id="PS50006">
    <property type="entry name" value="FHA_DOMAIN"/>
    <property type="match status" value="1"/>
</dbReference>